<dbReference type="EMBL" id="JAAALK010000283">
    <property type="protein sequence ID" value="KAG8076958.1"/>
    <property type="molecule type" value="Genomic_DNA"/>
</dbReference>
<protein>
    <submittedName>
        <fullName evidence="2">Uncharacterized protein</fullName>
    </submittedName>
</protein>
<feature type="region of interest" description="Disordered" evidence="1">
    <location>
        <begin position="24"/>
        <end position="44"/>
    </location>
</feature>
<sequence>MSISLDSTDGRVFGSGVAGILVTASPIQEEEHKQRSNRSSNEFRLDTQRPCAVCYLWEPYNLFRPSSPALEE</sequence>
<evidence type="ECO:0000313" key="2">
    <source>
        <dbReference type="EMBL" id="KAG8076958.1"/>
    </source>
</evidence>
<evidence type="ECO:0000256" key="1">
    <source>
        <dbReference type="SAM" id="MobiDB-lite"/>
    </source>
</evidence>
<organism evidence="2 3">
    <name type="scientific">Zizania palustris</name>
    <name type="common">Northern wild rice</name>
    <dbReference type="NCBI Taxonomy" id="103762"/>
    <lineage>
        <taxon>Eukaryota</taxon>
        <taxon>Viridiplantae</taxon>
        <taxon>Streptophyta</taxon>
        <taxon>Embryophyta</taxon>
        <taxon>Tracheophyta</taxon>
        <taxon>Spermatophyta</taxon>
        <taxon>Magnoliopsida</taxon>
        <taxon>Liliopsida</taxon>
        <taxon>Poales</taxon>
        <taxon>Poaceae</taxon>
        <taxon>BOP clade</taxon>
        <taxon>Oryzoideae</taxon>
        <taxon>Oryzeae</taxon>
        <taxon>Zizaniinae</taxon>
        <taxon>Zizania</taxon>
    </lineage>
</organism>
<name>A0A8J5TB11_ZIZPA</name>
<gene>
    <name evidence="2" type="ORF">GUJ93_ZPchr0006g45676</name>
</gene>
<dbReference type="AlphaFoldDB" id="A0A8J5TB11"/>
<accession>A0A8J5TB11</accession>
<proteinExistence type="predicted"/>
<reference evidence="2" key="2">
    <citation type="submission" date="2021-02" db="EMBL/GenBank/DDBJ databases">
        <authorList>
            <person name="Kimball J.A."/>
            <person name="Haas M.W."/>
            <person name="Macchietto M."/>
            <person name="Kono T."/>
            <person name="Duquette J."/>
            <person name="Shao M."/>
        </authorList>
    </citation>
    <scope>NUCLEOTIDE SEQUENCE</scope>
    <source>
        <tissue evidence="2">Fresh leaf tissue</tissue>
    </source>
</reference>
<keyword evidence="3" id="KW-1185">Reference proteome</keyword>
<dbReference type="OrthoDB" id="411524at2759"/>
<evidence type="ECO:0000313" key="3">
    <source>
        <dbReference type="Proteomes" id="UP000729402"/>
    </source>
</evidence>
<comment type="caution">
    <text evidence="2">The sequence shown here is derived from an EMBL/GenBank/DDBJ whole genome shotgun (WGS) entry which is preliminary data.</text>
</comment>
<dbReference type="Proteomes" id="UP000729402">
    <property type="component" value="Unassembled WGS sequence"/>
</dbReference>
<reference evidence="2" key="1">
    <citation type="journal article" date="2021" name="bioRxiv">
        <title>Whole Genome Assembly and Annotation of Northern Wild Rice, Zizania palustris L., Supports a Whole Genome Duplication in the Zizania Genus.</title>
        <authorList>
            <person name="Haas M."/>
            <person name="Kono T."/>
            <person name="Macchietto M."/>
            <person name="Millas R."/>
            <person name="McGilp L."/>
            <person name="Shao M."/>
            <person name="Duquette J."/>
            <person name="Hirsch C.N."/>
            <person name="Kimball J."/>
        </authorList>
    </citation>
    <scope>NUCLEOTIDE SEQUENCE</scope>
    <source>
        <tissue evidence="2">Fresh leaf tissue</tissue>
    </source>
</reference>